<dbReference type="AlphaFoldDB" id="A0A6H5HWB7"/>
<keyword evidence="2" id="KW-1185">Reference proteome</keyword>
<protein>
    <submittedName>
        <fullName evidence="1">Uncharacterized protein</fullName>
    </submittedName>
</protein>
<sequence>MDSQKCINFLHESHESIAPQATILFQNCLAYRSITQGDKGILFISVSPRSRQEQVI</sequence>
<accession>A0A6H5HWB7</accession>
<name>A0A6H5HWB7_9HYME</name>
<reference evidence="1 2" key="1">
    <citation type="submission" date="2020-02" db="EMBL/GenBank/DDBJ databases">
        <authorList>
            <person name="Ferguson B K."/>
        </authorList>
    </citation>
    <scope>NUCLEOTIDE SEQUENCE [LARGE SCALE GENOMIC DNA]</scope>
</reference>
<proteinExistence type="predicted"/>
<dbReference type="Proteomes" id="UP000479190">
    <property type="component" value="Unassembled WGS sequence"/>
</dbReference>
<organism evidence="1 2">
    <name type="scientific">Trichogramma brassicae</name>
    <dbReference type="NCBI Taxonomy" id="86971"/>
    <lineage>
        <taxon>Eukaryota</taxon>
        <taxon>Metazoa</taxon>
        <taxon>Ecdysozoa</taxon>
        <taxon>Arthropoda</taxon>
        <taxon>Hexapoda</taxon>
        <taxon>Insecta</taxon>
        <taxon>Pterygota</taxon>
        <taxon>Neoptera</taxon>
        <taxon>Endopterygota</taxon>
        <taxon>Hymenoptera</taxon>
        <taxon>Apocrita</taxon>
        <taxon>Proctotrupomorpha</taxon>
        <taxon>Chalcidoidea</taxon>
        <taxon>Trichogrammatidae</taxon>
        <taxon>Trichogramma</taxon>
    </lineage>
</organism>
<evidence type="ECO:0000313" key="1">
    <source>
        <dbReference type="EMBL" id="CAB0029343.1"/>
    </source>
</evidence>
<dbReference type="EMBL" id="CADCXV010000311">
    <property type="protein sequence ID" value="CAB0029343.1"/>
    <property type="molecule type" value="Genomic_DNA"/>
</dbReference>
<gene>
    <name evidence="1" type="ORF">TBRA_LOCUS1381</name>
</gene>
<evidence type="ECO:0000313" key="2">
    <source>
        <dbReference type="Proteomes" id="UP000479190"/>
    </source>
</evidence>
<feature type="non-terminal residue" evidence="1">
    <location>
        <position position="56"/>
    </location>
</feature>